<keyword evidence="5" id="KW-1185">Reference proteome</keyword>
<name>A0ABR3Z0J3_9PEZI</name>
<feature type="region of interest" description="Disordered" evidence="1">
    <location>
        <begin position="101"/>
        <end position="141"/>
    </location>
</feature>
<comment type="caution">
    <text evidence="4">The sequence shown here is derived from an EMBL/GenBank/DDBJ whole genome shotgun (WGS) entry which is preliminary data.</text>
</comment>
<sequence length="697" mass="78085">MLSDRDRGIELARLSSARFRRLRSGEPSPPIVTAQESAMAVVMEHLTDKPTWFEDIFDDAVIVQWRNEITESDLVANPRLLQGTTWPWIVRELRDKAADYKDRGYSSGKESSPYLTSTNTTNNDESSESSEGSTNHRLKHGEIEVADVPPFTEYLEIVQTEATAGVHGEAQADTQTNVQAEVLAEIEAETEDGMFGNLDDFYSDSGEPTPANVVLDRLTAHWDMPTEDEDGQPLVLGPRLAESEYRIAALVDPRLYPLVNGRTQYLSDGNTVALDNVLTSYGANSSALETCQSKQERHQYLPLPCEVAFTGQDTKTTVGVQITSYINNLYPDHKNLYRAIEQECEFHDVIGKEQLSLPPLNSDVWQKANEYLQDYGGGDGKDGINNDDDEDMWGRLCDKTCQRVIHRHPEPGLYDDWKEAMLAHEEKAIDPVQQFQEQGLQVLVAINSIALTPDGPAYGPGATTWQAIYARKTKEAFAEAVTQNKAVCQFGKPPDSDGWSRVEDNIVATAMVAFDVTNVTTPHLAFQQSQSDITEYSYDEAYKYDWHNVPPHLVGKDNDKDALAEVLRMPVSDLWNEGYGVYDFQDIGTVAMREGRVVAFPAALGHRINPFCLVDANQPGHVRWLTLSLVDPGAHGRTVSTRTVPPQQHDWWATAVRRELTSIGGLSNEIIDWILEDTDKWPMGQDEAEWHRDRTPK</sequence>
<dbReference type="PANTHER" id="PTHR33119">
    <property type="entry name" value="IFI3P"/>
    <property type="match status" value="1"/>
</dbReference>
<dbReference type="InterPro" id="IPR049192">
    <property type="entry name" value="DUF4246_C"/>
</dbReference>
<reference evidence="4 5" key="1">
    <citation type="journal article" date="2024" name="IMA Fungus">
        <title>IMA Genome - F19 : A genome assembly and annotation guide to empower mycologists, including annotated draft genome sequences of Ceratocystis pirilliformis, Diaporthe australafricana, Fusarium ophioides, Paecilomyces lecythidis, and Sporothrix stenoceras.</title>
        <authorList>
            <person name="Aylward J."/>
            <person name="Wilson A.M."/>
            <person name="Visagie C.M."/>
            <person name="Spraker J."/>
            <person name="Barnes I."/>
            <person name="Buitendag C."/>
            <person name="Ceriani C."/>
            <person name="Del Mar Angel L."/>
            <person name="du Plessis D."/>
            <person name="Fuchs T."/>
            <person name="Gasser K."/>
            <person name="Kramer D."/>
            <person name="Li W."/>
            <person name="Munsamy K."/>
            <person name="Piso A."/>
            <person name="Price J.L."/>
            <person name="Sonnekus B."/>
            <person name="Thomas C."/>
            <person name="van der Nest A."/>
            <person name="van Dijk A."/>
            <person name="van Heerden A."/>
            <person name="van Vuuren N."/>
            <person name="Yilmaz N."/>
            <person name="Duong T.A."/>
            <person name="van der Merwe N.A."/>
            <person name="Wingfield M.J."/>
            <person name="Wingfield B.D."/>
        </authorList>
    </citation>
    <scope>NUCLEOTIDE SEQUENCE [LARGE SCALE GENOMIC DNA]</scope>
    <source>
        <strain evidence="4 5">CMW 5346</strain>
    </source>
</reference>
<dbReference type="InterPro" id="IPR049207">
    <property type="entry name" value="DUF4246_N"/>
</dbReference>
<protein>
    <submittedName>
        <fullName evidence="4">Uncharacterized protein</fullName>
    </submittedName>
</protein>
<evidence type="ECO:0000256" key="1">
    <source>
        <dbReference type="SAM" id="MobiDB-lite"/>
    </source>
</evidence>
<dbReference type="Pfam" id="PF14033">
    <property type="entry name" value="DUF4246"/>
    <property type="match status" value="2"/>
</dbReference>
<evidence type="ECO:0000259" key="2">
    <source>
        <dbReference type="Pfam" id="PF14033"/>
    </source>
</evidence>
<feature type="domain" description="DUF4246" evidence="2">
    <location>
        <begin position="242"/>
        <end position="461"/>
    </location>
</feature>
<organism evidence="4 5">
    <name type="scientific">Sporothrix stenoceras</name>
    <dbReference type="NCBI Taxonomy" id="5173"/>
    <lineage>
        <taxon>Eukaryota</taxon>
        <taxon>Fungi</taxon>
        <taxon>Dikarya</taxon>
        <taxon>Ascomycota</taxon>
        <taxon>Pezizomycotina</taxon>
        <taxon>Sordariomycetes</taxon>
        <taxon>Sordariomycetidae</taxon>
        <taxon>Ophiostomatales</taxon>
        <taxon>Ophiostomataceae</taxon>
        <taxon>Sporothrix</taxon>
    </lineage>
</organism>
<dbReference type="Proteomes" id="UP001583186">
    <property type="component" value="Unassembled WGS sequence"/>
</dbReference>
<feature type="domain" description="DUF4246" evidence="3">
    <location>
        <begin position="27"/>
        <end position="68"/>
    </location>
</feature>
<proteinExistence type="predicted"/>
<feature type="compositionally biased region" description="Low complexity" evidence="1">
    <location>
        <begin position="116"/>
        <end position="135"/>
    </location>
</feature>
<dbReference type="EMBL" id="JAWCUI010000036">
    <property type="protein sequence ID" value="KAL1893711.1"/>
    <property type="molecule type" value="Genomic_DNA"/>
</dbReference>
<evidence type="ECO:0000313" key="5">
    <source>
        <dbReference type="Proteomes" id="UP001583186"/>
    </source>
</evidence>
<dbReference type="InterPro" id="IPR025340">
    <property type="entry name" value="DUF4246"/>
</dbReference>
<evidence type="ECO:0000313" key="4">
    <source>
        <dbReference type="EMBL" id="KAL1893711.1"/>
    </source>
</evidence>
<gene>
    <name evidence="4" type="ORF">Sste5346_006211</name>
</gene>
<dbReference type="PANTHER" id="PTHR33119:SF1">
    <property type="entry name" value="FE2OG DIOXYGENASE DOMAIN-CONTAINING PROTEIN"/>
    <property type="match status" value="1"/>
</dbReference>
<evidence type="ECO:0000259" key="3">
    <source>
        <dbReference type="Pfam" id="PF21666"/>
    </source>
</evidence>
<dbReference type="Pfam" id="PF21666">
    <property type="entry name" value="DUF4246_N"/>
    <property type="match status" value="1"/>
</dbReference>
<accession>A0ABR3Z0J3</accession>
<feature type="domain" description="DUF4246" evidence="2">
    <location>
        <begin position="502"/>
        <end position="654"/>
    </location>
</feature>